<organism evidence="5 6">
    <name type="scientific">Basidiobolus ranarum</name>
    <dbReference type="NCBI Taxonomy" id="34480"/>
    <lineage>
        <taxon>Eukaryota</taxon>
        <taxon>Fungi</taxon>
        <taxon>Fungi incertae sedis</taxon>
        <taxon>Zoopagomycota</taxon>
        <taxon>Entomophthoromycotina</taxon>
        <taxon>Basidiobolomycetes</taxon>
        <taxon>Basidiobolales</taxon>
        <taxon>Basidiobolaceae</taxon>
        <taxon>Basidiobolus</taxon>
    </lineage>
</organism>
<comment type="caution">
    <text evidence="5">The sequence shown here is derived from an EMBL/GenBank/DDBJ whole genome shotgun (WGS) entry which is preliminary data.</text>
</comment>
<evidence type="ECO:0000313" key="6">
    <source>
        <dbReference type="Proteomes" id="UP001479436"/>
    </source>
</evidence>
<keyword evidence="1" id="KW-0328">Glycosyltransferase</keyword>
<evidence type="ECO:0000256" key="1">
    <source>
        <dbReference type="ARBA" id="ARBA00022676"/>
    </source>
</evidence>
<sequence>MAFKVILKWLISKHRLFFGFIILIVLFFSFRSRTLDRHDREYQKWMSEHPQLVSTGPVMEDSTWECTGTTPRTRICTYQNLCIDRKHGAYIRVRDPTALKEKPPLVNLISVGTTEDIHWAPEVRPIMSFWKPTQGVDVDLIDETLFVYGLYSPFHFSHQLYNGLLPLYSVMKEFKASRNAWTFRPRTFWFQPHIIDLDFITSGKDIVFAEDEAATDHQILPPSSRPICFSRAIVGGGTRCSHNYCERFIPQQHMNQFRDDVLDYYVHNDAWNKTVAQSTEKSLQCTKQVEIFPPTSDQLSDTPVIGILNRKNSRRVTNMDEAVSALRKAIPYAEIKILSFDSGCSLAATAKLMEDIDVFITSFGNGVGCNIFQRSNRVTISIEPRNYSEDWFMWPSTCMGRRIHNLQCTRRECQVKDYDLAKKMLLEYGAKFTQEDIEELANAEDVPYKLCDRLVPERGYTLCGIYSKDAQRKAEIGTLVPSVRKILDEMISTGASWKNHTDNLNYSELCTEGKCCGPKCAYVMKDTIFSGSQSSWGLTGEGKDWKLQ</sequence>
<name>A0ABR2X271_9FUNG</name>
<keyword evidence="3" id="KW-0325">Glycoprotein</keyword>
<evidence type="ECO:0000256" key="2">
    <source>
        <dbReference type="ARBA" id="ARBA00022679"/>
    </source>
</evidence>
<dbReference type="Pfam" id="PF04577">
    <property type="entry name" value="Glyco_transf_61"/>
    <property type="match status" value="1"/>
</dbReference>
<accession>A0ABR2X271</accession>
<protein>
    <recommendedName>
        <fullName evidence="4">Glycosyltransferase 61 catalytic domain-containing protein</fullName>
    </recommendedName>
</protein>
<proteinExistence type="predicted"/>
<dbReference type="EMBL" id="JASJQH010000052">
    <property type="protein sequence ID" value="KAK9767838.1"/>
    <property type="molecule type" value="Genomic_DNA"/>
</dbReference>
<dbReference type="PANTHER" id="PTHR20961">
    <property type="entry name" value="GLYCOSYLTRANSFERASE"/>
    <property type="match status" value="1"/>
</dbReference>
<keyword evidence="6" id="KW-1185">Reference proteome</keyword>
<evidence type="ECO:0000259" key="4">
    <source>
        <dbReference type="Pfam" id="PF04577"/>
    </source>
</evidence>
<evidence type="ECO:0000256" key="3">
    <source>
        <dbReference type="ARBA" id="ARBA00023180"/>
    </source>
</evidence>
<dbReference type="Proteomes" id="UP001479436">
    <property type="component" value="Unassembled WGS sequence"/>
</dbReference>
<gene>
    <name evidence="5" type="ORF">K7432_002064</name>
</gene>
<keyword evidence="2" id="KW-0808">Transferase</keyword>
<reference evidence="5 6" key="1">
    <citation type="submission" date="2023-04" db="EMBL/GenBank/DDBJ databases">
        <title>Genome of Basidiobolus ranarum AG-B5.</title>
        <authorList>
            <person name="Stajich J.E."/>
            <person name="Carter-House D."/>
            <person name="Gryganskyi A."/>
        </authorList>
    </citation>
    <scope>NUCLEOTIDE SEQUENCE [LARGE SCALE GENOMIC DNA]</scope>
    <source>
        <strain evidence="5 6">AG-B5</strain>
    </source>
</reference>
<dbReference type="InterPro" id="IPR049625">
    <property type="entry name" value="Glyco_transf_61_cat"/>
</dbReference>
<evidence type="ECO:0000313" key="5">
    <source>
        <dbReference type="EMBL" id="KAK9767838.1"/>
    </source>
</evidence>
<feature type="domain" description="Glycosyltransferase 61 catalytic" evidence="4">
    <location>
        <begin position="276"/>
        <end position="366"/>
    </location>
</feature>
<dbReference type="InterPro" id="IPR007657">
    <property type="entry name" value="Glycosyltransferase_61"/>
</dbReference>